<evidence type="ECO:0000313" key="2">
    <source>
        <dbReference type="Proteomes" id="UP000193920"/>
    </source>
</evidence>
<dbReference type="AlphaFoldDB" id="A0A1Y2F5U2"/>
<dbReference type="EMBL" id="MCOG01000017">
    <property type="protein sequence ID" value="ORY78305.1"/>
    <property type="molecule type" value="Genomic_DNA"/>
</dbReference>
<accession>A0A1Y2F5U2</accession>
<keyword evidence="2" id="KW-1185">Reference proteome</keyword>
<feature type="non-terminal residue" evidence="1">
    <location>
        <position position="52"/>
    </location>
</feature>
<name>A0A1Y2F5U2_9FUNG</name>
<reference evidence="1" key="1">
    <citation type="submission" date="2016-08" db="EMBL/GenBank/DDBJ databases">
        <title>A Parts List for Fungal Cellulosomes Revealed by Comparative Genomics.</title>
        <authorList>
            <consortium name="DOE Joint Genome Institute"/>
            <person name="Haitjema C.H."/>
            <person name="Gilmore S.P."/>
            <person name="Henske J.K."/>
            <person name="Solomon K.V."/>
            <person name="De Groot R."/>
            <person name="Kuo A."/>
            <person name="Mondo S.J."/>
            <person name="Salamov A.A."/>
            <person name="Labutti K."/>
            <person name="Zhao Z."/>
            <person name="Chiniquy J."/>
            <person name="Barry K."/>
            <person name="Brewer H.M."/>
            <person name="Purvine S.O."/>
            <person name="Wright A.T."/>
            <person name="Boxma B."/>
            <person name="Van Alen T."/>
            <person name="Hackstein J.H."/>
            <person name="Baker S.E."/>
            <person name="Grigoriev I.V."/>
            <person name="O'Malley M.A."/>
        </authorList>
    </citation>
    <scope>NUCLEOTIDE SEQUENCE [LARGE SCALE GENOMIC DNA]</scope>
    <source>
        <strain evidence="1">G1</strain>
    </source>
</reference>
<comment type="caution">
    <text evidence="1">The sequence shown here is derived from an EMBL/GenBank/DDBJ whole genome shotgun (WGS) entry which is preliminary data.</text>
</comment>
<sequence>MIEEDCPEKNTVITDRNNIELSSDSDSRNEVYNINNINHRNNILLMIEEVVI</sequence>
<organism evidence="1 2">
    <name type="scientific">Neocallimastix californiae</name>
    <dbReference type="NCBI Taxonomy" id="1754190"/>
    <lineage>
        <taxon>Eukaryota</taxon>
        <taxon>Fungi</taxon>
        <taxon>Fungi incertae sedis</taxon>
        <taxon>Chytridiomycota</taxon>
        <taxon>Chytridiomycota incertae sedis</taxon>
        <taxon>Neocallimastigomycetes</taxon>
        <taxon>Neocallimastigales</taxon>
        <taxon>Neocallimastigaceae</taxon>
        <taxon>Neocallimastix</taxon>
    </lineage>
</organism>
<gene>
    <name evidence="1" type="ORF">LY90DRAFT_698340</name>
</gene>
<evidence type="ECO:0000313" key="1">
    <source>
        <dbReference type="EMBL" id="ORY78305.1"/>
    </source>
</evidence>
<protein>
    <submittedName>
        <fullName evidence="1">Uncharacterized protein</fullName>
    </submittedName>
</protein>
<dbReference type="Proteomes" id="UP000193920">
    <property type="component" value="Unassembled WGS sequence"/>
</dbReference>
<proteinExistence type="predicted"/>